<dbReference type="RefSeq" id="WP_010938853.1">
    <property type="nucleotide sequence ID" value="NC_008751.1"/>
</dbReference>
<evidence type="ECO:0000313" key="3">
    <source>
        <dbReference type="Proteomes" id="UP000009173"/>
    </source>
</evidence>
<proteinExistence type="predicted"/>
<feature type="domain" description="HTH lysR-type" evidence="1">
    <location>
        <begin position="31"/>
        <end position="85"/>
    </location>
</feature>
<evidence type="ECO:0000259" key="1">
    <source>
        <dbReference type="Pfam" id="PF00126"/>
    </source>
</evidence>
<dbReference type="InterPro" id="IPR036388">
    <property type="entry name" value="WH-like_DNA-bd_sf"/>
</dbReference>
<protein>
    <submittedName>
        <fullName evidence="2">Putative transcriptional regulator, ModE family</fullName>
    </submittedName>
</protein>
<dbReference type="Proteomes" id="UP000009173">
    <property type="component" value="Chromosome"/>
</dbReference>
<dbReference type="PANTHER" id="PTHR30432">
    <property type="entry name" value="TRANSCRIPTIONAL REGULATOR MODE"/>
    <property type="match status" value="1"/>
</dbReference>
<reference evidence="3" key="1">
    <citation type="journal article" date="2009" name="Environ. Microbiol.">
        <title>Contribution of mobile genetic elements to Desulfovibrio vulgaris genome plasticity.</title>
        <authorList>
            <person name="Walker C.B."/>
            <person name="Stolyar S."/>
            <person name="Chivian D."/>
            <person name="Pinel N."/>
            <person name="Gabster J.A."/>
            <person name="Dehal P.S."/>
            <person name="He Z."/>
            <person name="Yang Z.K."/>
            <person name="Yen H.C."/>
            <person name="Zhou J."/>
            <person name="Wall J.D."/>
            <person name="Hazen T.C."/>
            <person name="Arkin A.P."/>
            <person name="Stahl D.A."/>
        </authorList>
    </citation>
    <scope>NUCLEOTIDE SEQUENCE [LARGE SCALE GENOMIC DNA]</scope>
    <source>
        <strain evidence="3">DP4</strain>
    </source>
</reference>
<sequence>MKQERFKLRLKLWIDADGENAFGPGSAALLKGVEETGSLAGAARALGMSYRAAWGRVRKIEARLGEAVLRKRGGNKAGYELTARGHAMLVAYEALFEEMDTLAQARFQELFASPESAGRVRDE</sequence>
<dbReference type="EMBL" id="CP000527">
    <property type="protein sequence ID" value="ABM28589.1"/>
    <property type="molecule type" value="Genomic_DNA"/>
</dbReference>
<dbReference type="HOGENOM" id="CLU_125440_2_1_7"/>
<dbReference type="InterPro" id="IPR036390">
    <property type="entry name" value="WH_DNA-bd_sf"/>
</dbReference>
<evidence type="ECO:0000313" key="2">
    <source>
        <dbReference type="EMBL" id="ABM28589.1"/>
    </source>
</evidence>
<dbReference type="KEGG" id="dvl:Dvul_1572"/>
<gene>
    <name evidence="2" type="ordered locus">Dvul_1572</name>
</gene>
<organism evidence="2 3">
    <name type="scientific">Nitratidesulfovibrio vulgaris (strain DP4)</name>
    <name type="common">Desulfovibrio vulgaris</name>
    <dbReference type="NCBI Taxonomy" id="391774"/>
    <lineage>
        <taxon>Bacteria</taxon>
        <taxon>Pseudomonadati</taxon>
        <taxon>Thermodesulfobacteriota</taxon>
        <taxon>Desulfovibrionia</taxon>
        <taxon>Desulfovibrionales</taxon>
        <taxon>Desulfovibrionaceae</taxon>
        <taxon>Nitratidesulfovibrio</taxon>
    </lineage>
</organism>
<dbReference type="AlphaFoldDB" id="A0A0H3AAH9"/>
<dbReference type="InterPro" id="IPR000847">
    <property type="entry name" value="LysR_HTH_N"/>
</dbReference>
<name>A0A0H3AAH9_NITV4</name>
<dbReference type="PANTHER" id="PTHR30432:SF1">
    <property type="entry name" value="DNA-BINDING TRANSCRIPTIONAL DUAL REGULATOR MODE"/>
    <property type="match status" value="1"/>
</dbReference>
<dbReference type="SUPFAM" id="SSF46785">
    <property type="entry name" value="Winged helix' DNA-binding domain"/>
    <property type="match status" value="1"/>
</dbReference>
<dbReference type="SMR" id="A0A0H3AAH9"/>
<dbReference type="Pfam" id="PF00126">
    <property type="entry name" value="HTH_1"/>
    <property type="match status" value="1"/>
</dbReference>
<dbReference type="InterPro" id="IPR051815">
    <property type="entry name" value="Molybdate_resp_trans_reg"/>
</dbReference>
<dbReference type="Gene3D" id="1.10.10.10">
    <property type="entry name" value="Winged helix-like DNA-binding domain superfamily/Winged helix DNA-binding domain"/>
    <property type="match status" value="1"/>
</dbReference>
<dbReference type="GO" id="GO:0003700">
    <property type="term" value="F:DNA-binding transcription factor activity"/>
    <property type="evidence" value="ECO:0007669"/>
    <property type="project" value="InterPro"/>
</dbReference>
<accession>A0A0H3AAH9</accession>